<comment type="pathway">
    <text evidence="1">Cofactor biosynthesis; riboflavin biosynthesis.</text>
</comment>
<dbReference type="PANTHER" id="PTHR38011:SF7">
    <property type="entry name" value="2,5-DIAMINO-6-RIBOSYLAMINO-4(3H)-PYRIMIDINONE 5'-PHOSPHATE REDUCTASE"/>
    <property type="match status" value="1"/>
</dbReference>
<evidence type="ECO:0000256" key="3">
    <source>
        <dbReference type="ARBA" id="ARBA00023002"/>
    </source>
</evidence>
<reference evidence="5 6" key="1">
    <citation type="journal article" date="2015" name="Genome Announc.">
        <title>Complete Genome Sequence of the Type Strain Corynebacterium mustelae DSM 45274, Isolated from Various Tissues of a Male Ferret with Lethal Sepsis.</title>
        <authorList>
            <person name="Ruckert C."/>
            <person name="Eimer J."/>
            <person name="Winkler A."/>
            <person name="Tauch A."/>
        </authorList>
    </citation>
    <scope>NUCLEOTIDE SEQUENCE [LARGE SCALE GENOMIC DNA]</scope>
    <source>
        <strain evidence="5 6">DSM 45274</strain>
    </source>
</reference>
<evidence type="ECO:0000259" key="4">
    <source>
        <dbReference type="Pfam" id="PF01872"/>
    </source>
</evidence>
<feature type="domain" description="Bacterial bifunctional deaminase-reductase C-terminal" evidence="4">
    <location>
        <begin position="44"/>
        <end position="245"/>
    </location>
</feature>
<dbReference type="STRING" id="571915.CMUST_08870"/>
<keyword evidence="2" id="KW-0521">NADP</keyword>
<evidence type="ECO:0000313" key="6">
    <source>
        <dbReference type="Proteomes" id="UP000035199"/>
    </source>
</evidence>
<dbReference type="Proteomes" id="UP000035199">
    <property type="component" value="Chromosome"/>
</dbReference>
<name>A0A0G3GY53_9CORY</name>
<keyword evidence="6" id="KW-1185">Reference proteome</keyword>
<sequence>MAFDHTPNPHIFPMALTTQNVACLLPAPPSKTSKQVSVHAIAVSTLNGQATVNGSSQALGNDVDSALLHASRALADCIIVGAETARSENYGGVTLSKTEQIERRQRGQADIPPIAVITTHAELDPESRLFTDALKQPIIVTDPTVAAPEALARISATGAKVITVKGLKPQAIISELHALGFRYFSLEGGPYLYSQFFTSGLINSLNISIDPRISATEKPLFTLPATDSQSELKLQLNQCGVSNDGFVFLRYCFPNSKHFDDNQSPSTNPRI</sequence>
<evidence type="ECO:0000256" key="2">
    <source>
        <dbReference type="ARBA" id="ARBA00022857"/>
    </source>
</evidence>
<protein>
    <submittedName>
        <fullName evidence="5">Pyrimidine reductase, riboflavin biosynthesis</fullName>
    </submittedName>
</protein>
<dbReference type="SUPFAM" id="SSF53597">
    <property type="entry name" value="Dihydrofolate reductase-like"/>
    <property type="match status" value="1"/>
</dbReference>
<organism evidence="5 6">
    <name type="scientific">Corynebacterium mustelae</name>
    <dbReference type="NCBI Taxonomy" id="571915"/>
    <lineage>
        <taxon>Bacteria</taxon>
        <taxon>Bacillati</taxon>
        <taxon>Actinomycetota</taxon>
        <taxon>Actinomycetes</taxon>
        <taxon>Mycobacteriales</taxon>
        <taxon>Corynebacteriaceae</taxon>
        <taxon>Corynebacterium</taxon>
    </lineage>
</organism>
<dbReference type="GO" id="GO:0008703">
    <property type="term" value="F:5-amino-6-(5-phosphoribosylamino)uracil reductase activity"/>
    <property type="evidence" value="ECO:0007669"/>
    <property type="project" value="InterPro"/>
</dbReference>
<dbReference type="Pfam" id="PF01872">
    <property type="entry name" value="RibD_C"/>
    <property type="match status" value="1"/>
</dbReference>
<dbReference type="Gene3D" id="3.40.430.10">
    <property type="entry name" value="Dihydrofolate Reductase, subunit A"/>
    <property type="match status" value="1"/>
</dbReference>
<dbReference type="PANTHER" id="PTHR38011">
    <property type="entry name" value="DIHYDROFOLATE REDUCTASE FAMILY PROTEIN (AFU_ORTHOLOGUE AFUA_8G06820)"/>
    <property type="match status" value="1"/>
</dbReference>
<accession>A0A0G3GY53</accession>
<dbReference type="KEGG" id="cmv:CMUST_08870"/>
<evidence type="ECO:0000256" key="1">
    <source>
        <dbReference type="ARBA" id="ARBA00005104"/>
    </source>
</evidence>
<dbReference type="EMBL" id="CP011542">
    <property type="protein sequence ID" value="AKK06091.1"/>
    <property type="molecule type" value="Genomic_DNA"/>
</dbReference>
<gene>
    <name evidence="5" type="ORF">CMUST_08870</name>
</gene>
<dbReference type="InterPro" id="IPR050765">
    <property type="entry name" value="Riboflavin_Biosynth_HTPR"/>
</dbReference>
<dbReference type="InterPro" id="IPR024072">
    <property type="entry name" value="DHFR-like_dom_sf"/>
</dbReference>
<dbReference type="InterPro" id="IPR002734">
    <property type="entry name" value="RibDG_C"/>
</dbReference>
<reference evidence="6" key="2">
    <citation type="submission" date="2015-05" db="EMBL/GenBank/DDBJ databases">
        <title>Complete genome sequence of Corynebacterium mustelae DSM 45274, isolated from various tissues of a male ferret with lethal sepsis.</title>
        <authorList>
            <person name="Ruckert C."/>
            <person name="Albersmeier A."/>
            <person name="Winkler A."/>
            <person name="Tauch A."/>
        </authorList>
    </citation>
    <scope>NUCLEOTIDE SEQUENCE [LARGE SCALE GENOMIC DNA]</scope>
    <source>
        <strain evidence="6">DSM 45274</strain>
    </source>
</reference>
<dbReference type="GO" id="GO:0009231">
    <property type="term" value="P:riboflavin biosynthetic process"/>
    <property type="evidence" value="ECO:0007669"/>
    <property type="project" value="InterPro"/>
</dbReference>
<keyword evidence="3" id="KW-0560">Oxidoreductase</keyword>
<dbReference type="NCBIfam" id="NF010663">
    <property type="entry name" value="PRK14059.1-1"/>
    <property type="match status" value="1"/>
</dbReference>
<evidence type="ECO:0000313" key="5">
    <source>
        <dbReference type="EMBL" id="AKK06091.1"/>
    </source>
</evidence>
<proteinExistence type="predicted"/>
<dbReference type="AlphaFoldDB" id="A0A0G3GY53"/>
<dbReference type="PATRIC" id="fig|571915.4.peg.1878"/>